<name>A0ABY0YCE4_9PSED</name>
<accession>A0ABY0YCE4</accession>
<dbReference type="InterPro" id="IPR014918">
    <property type="entry name" value="Phage_tail_3"/>
</dbReference>
<dbReference type="EMBL" id="FNRV01000001">
    <property type="protein sequence ID" value="SED33111.1"/>
    <property type="molecule type" value="Genomic_DNA"/>
</dbReference>
<organism evidence="1 2">
    <name type="scientific">Pseudomonas mohnii</name>
    <dbReference type="NCBI Taxonomy" id="395600"/>
    <lineage>
        <taxon>Bacteria</taxon>
        <taxon>Pseudomonadati</taxon>
        <taxon>Pseudomonadota</taxon>
        <taxon>Gammaproteobacteria</taxon>
        <taxon>Pseudomonadales</taxon>
        <taxon>Pseudomonadaceae</taxon>
        <taxon>Pseudomonas</taxon>
    </lineage>
</organism>
<reference evidence="1 2" key="1">
    <citation type="submission" date="2016-10" db="EMBL/GenBank/DDBJ databases">
        <authorList>
            <person name="Varghese N."/>
            <person name="Submissions S."/>
        </authorList>
    </citation>
    <scope>NUCLEOTIDE SEQUENCE [LARGE SCALE GENOMIC DNA]</scope>
    <source>
        <strain evidence="1 2">DSM 18327</strain>
    </source>
</reference>
<dbReference type="Pfam" id="PF08813">
    <property type="entry name" value="Phage_tail_3"/>
    <property type="match status" value="1"/>
</dbReference>
<gene>
    <name evidence="1" type="ORF">SAMN05216205_4931</name>
</gene>
<dbReference type="RefSeq" id="WP_090467944.1">
    <property type="nucleotide sequence ID" value="NZ_FNRV01000001.1"/>
</dbReference>
<evidence type="ECO:0000313" key="2">
    <source>
        <dbReference type="Proteomes" id="UP000199665"/>
    </source>
</evidence>
<protein>
    <submittedName>
        <fullName evidence="1">Phage tail tube protein, TTP</fullName>
    </submittedName>
</protein>
<dbReference type="Proteomes" id="UP000199665">
    <property type="component" value="Unassembled WGS sequence"/>
</dbReference>
<comment type="caution">
    <text evidence="1">The sequence shown here is derived from an EMBL/GenBank/DDBJ whole genome shotgun (WGS) entry which is preliminary data.</text>
</comment>
<sequence>MATRIALPNGATMELAVSFSTAKLITAISNANPAVASATGNGLADGDIVLLQSSWGKLDGRAVRVADAATDNFALEGISTLNADFYTADGGAGSFQSAASWVEITKITGASLTGGEQQFLTVGYLSDDDDRQYPTNRNPMSMALTVEDQPTAAYVPVAEGYTDNKTQTVLRLNLPNGDKILYPGFCTITDTPTLERNALMTRTVNFALSGRPVRYVKAA</sequence>
<dbReference type="Gene3D" id="4.10.410.40">
    <property type="match status" value="1"/>
</dbReference>
<keyword evidence="2" id="KW-1185">Reference proteome</keyword>
<evidence type="ECO:0000313" key="1">
    <source>
        <dbReference type="EMBL" id="SED33111.1"/>
    </source>
</evidence>
<proteinExistence type="predicted"/>